<comment type="subcellular location">
    <subcellularLocation>
        <location evidence="1">Cell membrane</location>
        <topology evidence="1">Multi-pass membrane protein</topology>
    </subcellularLocation>
</comment>
<evidence type="ECO:0000256" key="1">
    <source>
        <dbReference type="ARBA" id="ARBA00004651"/>
    </source>
</evidence>
<evidence type="ECO:0000256" key="3">
    <source>
        <dbReference type="ARBA" id="ARBA00022475"/>
    </source>
</evidence>
<dbReference type="InterPro" id="IPR036259">
    <property type="entry name" value="MFS_trans_sf"/>
</dbReference>
<dbReference type="Gene3D" id="1.20.1250.20">
    <property type="entry name" value="MFS general substrate transporter like domains"/>
    <property type="match status" value="2"/>
</dbReference>
<proteinExistence type="predicted"/>
<feature type="transmembrane region" description="Helical" evidence="7">
    <location>
        <begin position="141"/>
        <end position="158"/>
    </location>
</feature>
<keyword evidence="3" id="KW-1003">Cell membrane</keyword>
<keyword evidence="2" id="KW-0813">Transport</keyword>
<dbReference type="PATRIC" id="fig|448.7.peg.2733"/>
<feature type="transmembrane region" description="Helical" evidence="7">
    <location>
        <begin position="336"/>
        <end position="359"/>
    </location>
</feature>
<dbReference type="OrthoDB" id="65739at2"/>
<dbReference type="Proteomes" id="UP000054773">
    <property type="component" value="Unassembled WGS sequence"/>
</dbReference>
<dbReference type="Pfam" id="PF07690">
    <property type="entry name" value="MFS_1"/>
    <property type="match status" value="2"/>
</dbReference>
<dbReference type="PROSITE" id="PS50850">
    <property type="entry name" value="MFS"/>
    <property type="match status" value="1"/>
</dbReference>
<organism evidence="9 10">
    <name type="scientific">Legionella erythra</name>
    <dbReference type="NCBI Taxonomy" id="448"/>
    <lineage>
        <taxon>Bacteria</taxon>
        <taxon>Pseudomonadati</taxon>
        <taxon>Pseudomonadota</taxon>
        <taxon>Gammaproteobacteria</taxon>
        <taxon>Legionellales</taxon>
        <taxon>Legionellaceae</taxon>
        <taxon>Legionella</taxon>
    </lineage>
</organism>
<evidence type="ECO:0000256" key="2">
    <source>
        <dbReference type="ARBA" id="ARBA00022448"/>
    </source>
</evidence>
<feature type="transmembrane region" description="Helical" evidence="7">
    <location>
        <begin position="365"/>
        <end position="386"/>
    </location>
</feature>
<evidence type="ECO:0000256" key="4">
    <source>
        <dbReference type="ARBA" id="ARBA00022692"/>
    </source>
</evidence>
<evidence type="ECO:0000256" key="5">
    <source>
        <dbReference type="ARBA" id="ARBA00022989"/>
    </source>
</evidence>
<reference evidence="9 10" key="1">
    <citation type="submission" date="2015-11" db="EMBL/GenBank/DDBJ databases">
        <title>Genomic analysis of 38 Legionella species identifies large and diverse effector repertoires.</title>
        <authorList>
            <person name="Burstein D."/>
            <person name="Amaro F."/>
            <person name="Zusman T."/>
            <person name="Lifshitz Z."/>
            <person name="Cohen O."/>
            <person name="Gilbert J.A."/>
            <person name="Pupko T."/>
            <person name="Shuman H.A."/>
            <person name="Segal G."/>
        </authorList>
    </citation>
    <scope>NUCLEOTIDE SEQUENCE [LARGE SCALE GENOMIC DNA]</scope>
    <source>
        <strain evidence="9 10">SE-32A-C8</strain>
    </source>
</reference>
<accession>A0A0W0TFU0</accession>
<sequence>MDKRLQRIILASQFFMLLAMEMTNPFLPLLIASQSGSLHSAVFYSTLALALPMGANIIMGPLWGRLADRWGYKLMLMRAAWALVVCQGLMLVADSASAILMVRIIQGGFAGFIVAMQTYAVSLCDWHCKSRQLARLQSAKAIATTVAGLVGGLCLTYTGYRGLYMTALLLSLATTLIMQNQLPQTCIQPAKRPLHTSPSLLSVGLFTAIIGLLIVLTQMARYLIDPVFSLAVTQALHADVVFIGMLYSLPAVSLLLASEWCGRQFDECRLHPQRIKYYLLAYCLLGALILLAQGLLINRLSLIVARLLWGVVLAALLPALLTLISDRSDQQGYALGLANSLAKLGNLTGICLGGYLAGFMSLSQLFLIVAAIYALMALAASTLTLSQNLPFKPVAKGS</sequence>
<keyword evidence="4 7" id="KW-0812">Transmembrane</keyword>
<evidence type="ECO:0000313" key="10">
    <source>
        <dbReference type="Proteomes" id="UP000054773"/>
    </source>
</evidence>
<feature type="transmembrane region" description="Helical" evidence="7">
    <location>
        <begin position="303"/>
        <end position="324"/>
    </location>
</feature>
<evidence type="ECO:0000256" key="7">
    <source>
        <dbReference type="SAM" id="Phobius"/>
    </source>
</evidence>
<keyword evidence="6 7" id="KW-0472">Membrane</keyword>
<dbReference type="SUPFAM" id="SSF103473">
    <property type="entry name" value="MFS general substrate transporter"/>
    <property type="match status" value="1"/>
</dbReference>
<gene>
    <name evidence="9" type="ORF">Lery_2608</name>
</gene>
<feature type="transmembrane region" description="Helical" evidence="7">
    <location>
        <begin position="236"/>
        <end position="257"/>
    </location>
</feature>
<keyword evidence="10" id="KW-1185">Reference proteome</keyword>
<dbReference type="GO" id="GO:0022857">
    <property type="term" value="F:transmembrane transporter activity"/>
    <property type="evidence" value="ECO:0007669"/>
    <property type="project" value="InterPro"/>
</dbReference>
<dbReference type="EMBL" id="LNYA01000034">
    <property type="protein sequence ID" value="KTC94441.1"/>
    <property type="molecule type" value="Genomic_DNA"/>
</dbReference>
<dbReference type="STRING" id="448.Lery_2608"/>
<evidence type="ECO:0000313" key="9">
    <source>
        <dbReference type="EMBL" id="KTC94441.1"/>
    </source>
</evidence>
<keyword evidence="5 7" id="KW-1133">Transmembrane helix</keyword>
<evidence type="ECO:0000256" key="6">
    <source>
        <dbReference type="ARBA" id="ARBA00023136"/>
    </source>
</evidence>
<feature type="transmembrane region" description="Helical" evidence="7">
    <location>
        <begin position="99"/>
        <end position="120"/>
    </location>
</feature>
<feature type="transmembrane region" description="Helical" evidence="7">
    <location>
        <begin position="277"/>
        <end position="297"/>
    </location>
</feature>
<dbReference type="AlphaFoldDB" id="A0A0W0TFU0"/>
<dbReference type="InterPro" id="IPR020846">
    <property type="entry name" value="MFS_dom"/>
</dbReference>
<feature type="transmembrane region" description="Helical" evidence="7">
    <location>
        <begin position="203"/>
        <end position="224"/>
    </location>
</feature>
<comment type="caution">
    <text evidence="9">The sequence shown here is derived from an EMBL/GenBank/DDBJ whole genome shotgun (WGS) entry which is preliminary data.</text>
</comment>
<protein>
    <submittedName>
        <fullName evidence="9">Multidrug resistance efflux pump</fullName>
    </submittedName>
</protein>
<dbReference type="GO" id="GO:0005886">
    <property type="term" value="C:plasma membrane"/>
    <property type="evidence" value="ECO:0007669"/>
    <property type="project" value="UniProtKB-SubCell"/>
</dbReference>
<dbReference type="PANTHER" id="PTHR43414:SF6">
    <property type="entry name" value="MULTIDRUG RESISTANCE PROTEIN MDTG"/>
    <property type="match status" value="1"/>
</dbReference>
<dbReference type="InterPro" id="IPR011701">
    <property type="entry name" value="MFS"/>
</dbReference>
<feature type="domain" description="Major facilitator superfamily (MFS) profile" evidence="8">
    <location>
        <begin position="1"/>
        <end position="388"/>
    </location>
</feature>
<evidence type="ECO:0000259" key="8">
    <source>
        <dbReference type="PROSITE" id="PS50850"/>
    </source>
</evidence>
<dbReference type="RefSeq" id="WP_065230302.1">
    <property type="nucleotide sequence ID" value="NZ_CAAAHY010000013.1"/>
</dbReference>
<feature type="transmembrane region" description="Helical" evidence="7">
    <location>
        <begin position="42"/>
        <end position="63"/>
    </location>
</feature>
<dbReference type="PANTHER" id="PTHR43414">
    <property type="entry name" value="MULTIDRUG RESISTANCE PROTEIN MDTG"/>
    <property type="match status" value="1"/>
</dbReference>
<name>A0A0W0TFU0_LEGER</name>